<protein>
    <recommendedName>
        <fullName evidence="2">NAD-dependent epimerase/dehydratase domain-containing protein</fullName>
    </recommendedName>
</protein>
<evidence type="ECO:0000313" key="4">
    <source>
        <dbReference type="Proteomes" id="UP000813444"/>
    </source>
</evidence>
<sequence length="235" mass="26260">MVKILLVGGTGQIGRYVLDQCLAHPDIHDIVVFVRRELPSELRQNSKIHTVLMTDFLNWSDEILSPHKDAVAMIWAIGDQEGRQEINVDYPLACQKALIAMRSSMAAHERTFRYIHLSGKLTIQSQSRHLCLYEKPRKAKGLHELRALEMAHGYPWWKLYIIRPGLVVDSDGLGALLARNIMGSSWAVRGTELGDCMAYLALGTVHSSESIVMNEDIVKLATSHHAQKSPGTGRA</sequence>
<accession>A0A8K0SEF8</accession>
<dbReference type="Proteomes" id="UP000813444">
    <property type="component" value="Unassembled WGS sequence"/>
</dbReference>
<evidence type="ECO:0000259" key="2">
    <source>
        <dbReference type="Pfam" id="PF01370"/>
    </source>
</evidence>
<dbReference type="EMBL" id="JAGPNK010000017">
    <property type="protein sequence ID" value="KAH7305875.1"/>
    <property type="molecule type" value="Genomic_DNA"/>
</dbReference>
<name>A0A8K0SEF8_9HYPO</name>
<comment type="caution">
    <text evidence="3">The sequence shown here is derived from an EMBL/GenBank/DDBJ whole genome shotgun (WGS) entry which is preliminary data.</text>
</comment>
<dbReference type="OrthoDB" id="4161186at2759"/>
<dbReference type="InterPro" id="IPR001509">
    <property type="entry name" value="Epimerase_deHydtase"/>
</dbReference>
<gene>
    <name evidence="3" type="ORF">B0I35DRAFT_109645</name>
</gene>
<reference evidence="3" key="1">
    <citation type="journal article" date="2021" name="Nat. Commun.">
        <title>Genetic determinants of endophytism in the Arabidopsis root mycobiome.</title>
        <authorList>
            <person name="Mesny F."/>
            <person name="Miyauchi S."/>
            <person name="Thiergart T."/>
            <person name="Pickel B."/>
            <person name="Atanasova L."/>
            <person name="Karlsson M."/>
            <person name="Huettel B."/>
            <person name="Barry K.W."/>
            <person name="Haridas S."/>
            <person name="Chen C."/>
            <person name="Bauer D."/>
            <person name="Andreopoulos W."/>
            <person name="Pangilinan J."/>
            <person name="LaButti K."/>
            <person name="Riley R."/>
            <person name="Lipzen A."/>
            <person name="Clum A."/>
            <person name="Drula E."/>
            <person name="Henrissat B."/>
            <person name="Kohler A."/>
            <person name="Grigoriev I.V."/>
            <person name="Martin F.M."/>
            <person name="Hacquard S."/>
        </authorList>
    </citation>
    <scope>NUCLEOTIDE SEQUENCE</scope>
    <source>
        <strain evidence="3">MPI-CAGE-CH-0235</strain>
    </source>
</reference>
<dbReference type="Gene3D" id="3.40.50.720">
    <property type="entry name" value="NAD(P)-binding Rossmann-like Domain"/>
    <property type="match status" value="1"/>
</dbReference>
<feature type="domain" description="NAD-dependent epimerase/dehydratase" evidence="2">
    <location>
        <begin position="4"/>
        <end position="85"/>
    </location>
</feature>
<dbReference type="SUPFAM" id="SSF51735">
    <property type="entry name" value="NAD(P)-binding Rossmann-fold domains"/>
    <property type="match status" value="1"/>
</dbReference>
<proteinExistence type="predicted"/>
<dbReference type="AlphaFoldDB" id="A0A8K0SEF8"/>
<dbReference type="PANTHER" id="PTHR14097">
    <property type="entry name" value="OXIDOREDUCTASE HTATIP2"/>
    <property type="match status" value="1"/>
</dbReference>
<dbReference type="PANTHER" id="PTHR14097:SF9">
    <property type="entry name" value="EPIMERASE, PUTATIVE (AFU_ORTHOLOGUE AFUA_8G07320)-RELATED"/>
    <property type="match status" value="1"/>
</dbReference>
<evidence type="ECO:0000313" key="3">
    <source>
        <dbReference type="EMBL" id="KAH7305875.1"/>
    </source>
</evidence>
<evidence type="ECO:0000256" key="1">
    <source>
        <dbReference type="ARBA" id="ARBA00004370"/>
    </source>
</evidence>
<keyword evidence="4" id="KW-1185">Reference proteome</keyword>
<organism evidence="3 4">
    <name type="scientific">Stachybotrys elegans</name>
    <dbReference type="NCBI Taxonomy" id="80388"/>
    <lineage>
        <taxon>Eukaryota</taxon>
        <taxon>Fungi</taxon>
        <taxon>Dikarya</taxon>
        <taxon>Ascomycota</taxon>
        <taxon>Pezizomycotina</taxon>
        <taxon>Sordariomycetes</taxon>
        <taxon>Hypocreomycetidae</taxon>
        <taxon>Hypocreales</taxon>
        <taxon>Stachybotryaceae</taxon>
        <taxon>Stachybotrys</taxon>
    </lineage>
</organism>
<comment type="subcellular location">
    <subcellularLocation>
        <location evidence="1">Membrane</location>
    </subcellularLocation>
</comment>
<dbReference type="GO" id="GO:0016020">
    <property type="term" value="C:membrane"/>
    <property type="evidence" value="ECO:0007669"/>
    <property type="project" value="UniProtKB-SubCell"/>
</dbReference>
<dbReference type="Pfam" id="PF01370">
    <property type="entry name" value="Epimerase"/>
    <property type="match status" value="1"/>
</dbReference>
<dbReference type="InterPro" id="IPR036291">
    <property type="entry name" value="NAD(P)-bd_dom_sf"/>
</dbReference>